<organism evidence="1 2">
    <name type="scientific">Halonotius roseus</name>
    <dbReference type="NCBI Taxonomy" id="2511997"/>
    <lineage>
        <taxon>Archaea</taxon>
        <taxon>Methanobacteriati</taxon>
        <taxon>Methanobacteriota</taxon>
        <taxon>Stenosarchaea group</taxon>
        <taxon>Halobacteria</taxon>
        <taxon>Halobacteriales</taxon>
        <taxon>Haloferacaceae</taxon>
        <taxon>Halonotius</taxon>
    </lineage>
</organism>
<dbReference type="SUPFAM" id="SSF55608">
    <property type="entry name" value="Homing endonucleases"/>
    <property type="match status" value="1"/>
</dbReference>
<dbReference type="InterPro" id="IPR027434">
    <property type="entry name" value="Homing_endonucl"/>
</dbReference>
<dbReference type="RefSeq" id="WP_142442542.1">
    <property type="nucleotide sequence ID" value="NZ_SESI01000001.1"/>
</dbReference>
<evidence type="ECO:0000313" key="1">
    <source>
        <dbReference type="EMBL" id="TQQ81889.1"/>
    </source>
</evidence>
<protein>
    <recommendedName>
        <fullName evidence="3">Homing endonuclease LAGLIDADG domain-containing protein</fullName>
    </recommendedName>
</protein>
<evidence type="ECO:0008006" key="3">
    <source>
        <dbReference type="Google" id="ProtNLM"/>
    </source>
</evidence>
<dbReference type="Gene3D" id="3.10.28.10">
    <property type="entry name" value="Homing endonucleases"/>
    <property type="match status" value="1"/>
</dbReference>
<gene>
    <name evidence="1" type="ORF">EWF95_02825</name>
</gene>
<comment type="caution">
    <text evidence="1">The sequence shown here is derived from an EMBL/GenBank/DDBJ whole genome shotgun (WGS) entry which is preliminary data.</text>
</comment>
<dbReference type="OrthoDB" id="350867at2157"/>
<proteinExistence type="predicted"/>
<dbReference type="EMBL" id="SESI01000001">
    <property type="protein sequence ID" value="TQQ81889.1"/>
    <property type="molecule type" value="Genomic_DNA"/>
</dbReference>
<dbReference type="AlphaFoldDB" id="A0A544QR21"/>
<evidence type="ECO:0000313" key="2">
    <source>
        <dbReference type="Proteomes" id="UP000315385"/>
    </source>
</evidence>
<accession>A0A544QR21</accession>
<dbReference type="Proteomes" id="UP000315385">
    <property type="component" value="Unassembled WGS sequence"/>
</dbReference>
<name>A0A544QR21_9EURY</name>
<reference evidence="1 2" key="1">
    <citation type="submission" date="2019-02" db="EMBL/GenBank/DDBJ databases">
        <title>Halonotius sp. a new haloqrchaeon isolated from saline water.</title>
        <authorList>
            <person name="Duran-Viseras A."/>
            <person name="Sanchez-Porro C."/>
            <person name="Ventosa A."/>
        </authorList>
    </citation>
    <scope>NUCLEOTIDE SEQUENCE [LARGE SCALE GENOMIC DNA]</scope>
    <source>
        <strain evidence="1 2">F9-27</strain>
    </source>
</reference>
<sequence>MTESETERPSEPWKYPYVAGLIDGGSNLTVTVKKAEDTRVGYSIVIQLRVSNTDPTMLGFLDEFCSEHGLEPVTRDSGDTFVLSINKRDDLLELLRLVEPYLIDRFPEAEILMNDLLPGLKAGKGSSKEGFYELMEYVDAIRAETNAGSNPKYDQAYFESEWDM</sequence>
<keyword evidence="2" id="KW-1185">Reference proteome</keyword>